<keyword evidence="3" id="KW-1185">Reference proteome</keyword>
<gene>
    <name evidence="2" type="ORF">X474_05795</name>
</gene>
<keyword evidence="1" id="KW-0472">Membrane</keyword>
<name>A0A0D2JH43_9BACT</name>
<accession>A0A0D2JH43</accession>
<dbReference type="RefSeq" id="WP_044347279.1">
    <property type="nucleotide sequence ID" value="NZ_AZAC01000005.1"/>
</dbReference>
<keyword evidence="1" id="KW-1133">Transmembrane helix</keyword>
<dbReference type="Proteomes" id="UP000032233">
    <property type="component" value="Unassembled WGS sequence"/>
</dbReference>
<feature type="transmembrane region" description="Helical" evidence="1">
    <location>
        <begin position="49"/>
        <end position="65"/>
    </location>
</feature>
<evidence type="ECO:0000313" key="2">
    <source>
        <dbReference type="EMBL" id="KIX15041.1"/>
    </source>
</evidence>
<dbReference type="OrthoDB" id="3698132at2"/>
<comment type="caution">
    <text evidence="2">The sequence shown here is derived from an EMBL/GenBank/DDBJ whole genome shotgun (WGS) entry which is preliminary data.</text>
</comment>
<organism evidence="2 3">
    <name type="scientific">Dethiosulfatarculus sandiegensis</name>
    <dbReference type="NCBI Taxonomy" id="1429043"/>
    <lineage>
        <taxon>Bacteria</taxon>
        <taxon>Pseudomonadati</taxon>
        <taxon>Thermodesulfobacteriota</taxon>
        <taxon>Desulfarculia</taxon>
        <taxon>Desulfarculales</taxon>
        <taxon>Desulfarculaceae</taxon>
        <taxon>Dethiosulfatarculus</taxon>
    </lineage>
</organism>
<protein>
    <recommendedName>
        <fullName evidence="4">Holin</fullName>
    </recommendedName>
</protein>
<dbReference type="PROSITE" id="PS51257">
    <property type="entry name" value="PROKAR_LIPOPROTEIN"/>
    <property type="match status" value="1"/>
</dbReference>
<reference evidence="2 3" key="1">
    <citation type="submission" date="2013-11" db="EMBL/GenBank/DDBJ databases">
        <title>Metagenomic analysis of a methanogenic consortium involved in long chain n-alkane degradation.</title>
        <authorList>
            <person name="Davidova I.A."/>
            <person name="Callaghan A.V."/>
            <person name="Wawrik B."/>
            <person name="Pruitt S."/>
            <person name="Marks C."/>
            <person name="Duncan K.E."/>
            <person name="Suflita J.M."/>
        </authorList>
    </citation>
    <scope>NUCLEOTIDE SEQUENCE [LARGE SCALE GENOMIC DNA]</scope>
    <source>
        <strain evidence="2 3">SPR</strain>
    </source>
</reference>
<dbReference type="InParanoid" id="A0A0D2JH43"/>
<dbReference type="STRING" id="1429043.X474_05795"/>
<dbReference type="EMBL" id="AZAC01000005">
    <property type="protein sequence ID" value="KIX15041.1"/>
    <property type="molecule type" value="Genomic_DNA"/>
</dbReference>
<feature type="transmembrane region" description="Helical" evidence="1">
    <location>
        <begin position="16"/>
        <end position="37"/>
    </location>
</feature>
<sequence length="73" mass="7516">MQEKKEQKPGYKTTEFWVTLATCLTGIGVACGILGQGEADTLVSSVERIAGGLIAAIPAVGYSLSRAKAKSGS</sequence>
<dbReference type="AlphaFoldDB" id="A0A0D2JH43"/>
<keyword evidence="1" id="KW-0812">Transmembrane</keyword>
<evidence type="ECO:0000313" key="3">
    <source>
        <dbReference type="Proteomes" id="UP000032233"/>
    </source>
</evidence>
<evidence type="ECO:0000256" key="1">
    <source>
        <dbReference type="SAM" id="Phobius"/>
    </source>
</evidence>
<evidence type="ECO:0008006" key="4">
    <source>
        <dbReference type="Google" id="ProtNLM"/>
    </source>
</evidence>
<proteinExistence type="predicted"/>